<proteinExistence type="inferred from homology"/>
<protein>
    <submittedName>
        <fullName evidence="12">Dyp-type peroxidase</fullName>
    </submittedName>
</protein>
<dbReference type="InterPro" id="IPR011008">
    <property type="entry name" value="Dimeric_a/b-barrel"/>
</dbReference>
<keyword evidence="2 12" id="KW-0575">Peroxidase</keyword>
<dbReference type="PROSITE" id="PS51318">
    <property type="entry name" value="TAT"/>
    <property type="match status" value="1"/>
</dbReference>
<comment type="caution">
    <text evidence="12">The sequence shown here is derived from an EMBL/GenBank/DDBJ whole genome shotgun (WGS) entry which is preliminary data.</text>
</comment>
<dbReference type="GO" id="GO:0004601">
    <property type="term" value="F:peroxidase activity"/>
    <property type="evidence" value="ECO:0007669"/>
    <property type="project" value="UniProtKB-KW"/>
</dbReference>
<evidence type="ECO:0000259" key="11">
    <source>
        <dbReference type="Pfam" id="PF20628"/>
    </source>
</evidence>
<evidence type="ECO:0000256" key="9">
    <source>
        <dbReference type="SAM" id="MobiDB-lite"/>
    </source>
</evidence>
<dbReference type="InterPro" id="IPR006311">
    <property type="entry name" value="TAT_signal"/>
</dbReference>
<keyword evidence="7" id="KW-0408">Iron</keyword>
<evidence type="ECO:0000256" key="8">
    <source>
        <dbReference type="ARBA" id="ARBA00025737"/>
    </source>
</evidence>
<evidence type="ECO:0000259" key="10">
    <source>
        <dbReference type="Pfam" id="PF04261"/>
    </source>
</evidence>
<dbReference type="PANTHER" id="PTHR30521:SF4">
    <property type="entry name" value="DEFERROCHELATASE"/>
    <property type="match status" value="1"/>
</dbReference>
<name>A0ABS2TD82_9ACTO</name>
<feature type="domain" description="Dyp-type peroxidase C-terminal" evidence="11">
    <location>
        <begin position="211"/>
        <end position="387"/>
    </location>
</feature>
<dbReference type="EMBL" id="JAFFJS010000001">
    <property type="protein sequence ID" value="MBM9432601.1"/>
    <property type="molecule type" value="Genomic_DNA"/>
</dbReference>
<dbReference type="InterPro" id="IPR006314">
    <property type="entry name" value="Dyp_peroxidase"/>
</dbReference>
<dbReference type="PANTHER" id="PTHR30521">
    <property type="entry name" value="DEFERROCHELATASE/PEROXIDASE"/>
    <property type="match status" value="1"/>
</dbReference>
<evidence type="ECO:0000313" key="12">
    <source>
        <dbReference type="EMBL" id="MBM9432601.1"/>
    </source>
</evidence>
<dbReference type="NCBIfam" id="TIGR01413">
    <property type="entry name" value="Dyp_perox_fam"/>
    <property type="match status" value="1"/>
</dbReference>
<dbReference type="InterPro" id="IPR048327">
    <property type="entry name" value="Dyp_perox_N"/>
</dbReference>
<dbReference type="PROSITE" id="PS51404">
    <property type="entry name" value="DYP_PEROXIDASE"/>
    <property type="match status" value="1"/>
</dbReference>
<evidence type="ECO:0000256" key="2">
    <source>
        <dbReference type="ARBA" id="ARBA00022559"/>
    </source>
</evidence>
<reference evidence="13" key="1">
    <citation type="submission" date="2021-02" db="EMBL/GenBank/DDBJ databases">
        <title>Leucobacter sp. CX169.</title>
        <authorList>
            <person name="Cheng Y."/>
        </authorList>
    </citation>
    <scope>NUCLEOTIDE SEQUENCE [LARGE SCALE GENOMIC DNA]</scope>
    <source>
        <strain evidence="13">JY899</strain>
    </source>
</reference>
<sequence length="399" mass="43011">MTPQRPEPAGLTRRGLFLGGAAGLGAAAAVGIDRALSSPAGEAEHGSAVEPFYGTHQSGIATRPQAFASFYSFDLLPDVDRDGLRKLMVILTDDAARLTQGRPALADSEPELALIPARLTITFGFGPGFVRRADADAVPAWLAPLPAFTIDDLDPAWNDGDLLIQVAADDPVTVSHAARMLLKDTGSFATLRWLQTGFRRAAGSKPANATMRNLFGQLDGTVNPEPGTAEFDSVVWSDEGWLSGGTSLVLRRIRMDLETWDQLDRPGREQSIGRTQDTGAPLTGGEEHDEPDFEAVNAVGFPIIADYAHIRRARSDNPEEKIFRRPYNYDDAPPSSTVSNAGQIFASFQARVDRQYLPLQKRLDELDLLNEWTVPIGSAVFAIPPGCSEGGFIGDTLLA</sequence>
<dbReference type="Proteomes" id="UP000705983">
    <property type="component" value="Unassembled WGS sequence"/>
</dbReference>
<evidence type="ECO:0000256" key="1">
    <source>
        <dbReference type="ARBA" id="ARBA00001970"/>
    </source>
</evidence>
<comment type="similarity">
    <text evidence="8">Belongs to the DyP-type peroxidase family.</text>
</comment>
<evidence type="ECO:0000256" key="4">
    <source>
        <dbReference type="ARBA" id="ARBA00022723"/>
    </source>
</evidence>
<gene>
    <name evidence="12" type="ORF">JVW63_02645</name>
</gene>
<keyword evidence="5" id="KW-0732">Signal</keyword>
<organism evidence="12 13">
    <name type="scientific">Flaviflexus equikiangi</name>
    <dbReference type="NCBI Taxonomy" id="2758573"/>
    <lineage>
        <taxon>Bacteria</taxon>
        <taxon>Bacillati</taxon>
        <taxon>Actinomycetota</taxon>
        <taxon>Actinomycetes</taxon>
        <taxon>Actinomycetales</taxon>
        <taxon>Actinomycetaceae</taxon>
        <taxon>Flaviflexus</taxon>
    </lineage>
</organism>
<keyword evidence="4" id="KW-0479">Metal-binding</keyword>
<keyword evidence="13" id="KW-1185">Reference proteome</keyword>
<dbReference type="Pfam" id="PF04261">
    <property type="entry name" value="Dyp_perox_N"/>
    <property type="match status" value="1"/>
</dbReference>
<comment type="cofactor">
    <cofactor evidence="1">
        <name>heme b</name>
        <dbReference type="ChEBI" id="CHEBI:60344"/>
    </cofactor>
</comment>
<keyword evidence="3" id="KW-0349">Heme</keyword>
<dbReference type="Pfam" id="PF20628">
    <property type="entry name" value="Dyp_perox_C"/>
    <property type="match status" value="1"/>
</dbReference>
<accession>A0ABS2TD82</accession>
<feature type="region of interest" description="Disordered" evidence="9">
    <location>
        <begin position="264"/>
        <end position="290"/>
    </location>
</feature>
<evidence type="ECO:0000256" key="6">
    <source>
        <dbReference type="ARBA" id="ARBA00023002"/>
    </source>
</evidence>
<feature type="domain" description="Dyp-type peroxidase N-terminal" evidence="10">
    <location>
        <begin position="57"/>
        <end position="199"/>
    </location>
</feature>
<dbReference type="SUPFAM" id="SSF54909">
    <property type="entry name" value="Dimeric alpha+beta barrel"/>
    <property type="match status" value="1"/>
</dbReference>
<evidence type="ECO:0000256" key="7">
    <source>
        <dbReference type="ARBA" id="ARBA00023004"/>
    </source>
</evidence>
<evidence type="ECO:0000313" key="13">
    <source>
        <dbReference type="Proteomes" id="UP000705983"/>
    </source>
</evidence>
<keyword evidence="6" id="KW-0560">Oxidoreductase</keyword>
<evidence type="ECO:0000256" key="3">
    <source>
        <dbReference type="ARBA" id="ARBA00022617"/>
    </source>
</evidence>
<dbReference type="RefSeq" id="WP_187996083.1">
    <property type="nucleotide sequence ID" value="NZ_JACEXG010000001.1"/>
</dbReference>
<dbReference type="InterPro" id="IPR048328">
    <property type="entry name" value="Dyp_perox_C"/>
</dbReference>
<evidence type="ECO:0000256" key="5">
    <source>
        <dbReference type="ARBA" id="ARBA00022729"/>
    </source>
</evidence>